<comment type="subunit">
    <text evidence="5">Heterodimer of a large and a small subunit.</text>
</comment>
<evidence type="ECO:0000259" key="15">
    <source>
        <dbReference type="Pfam" id="PF14720"/>
    </source>
</evidence>
<dbReference type="HOGENOM" id="CLU_046107_1_1_7"/>
<proteinExistence type="inferred from homology"/>
<evidence type="ECO:0000256" key="6">
    <source>
        <dbReference type="ARBA" id="ARBA00022485"/>
    </source>
</evidence>
<evidence type="ECO:0000256" key="4">
    <source>
        <dbReference type="ARBA" id="ARBA00006605"/>
    </source>
</evidence>
<dbReference type="GO" id="GO:0009055">
    <property type="term" value="F:electron transfer activity"/>
    <property type="evidence" value="ECO:0007669"/>
    <property type="project" value="TreeGrafter"/>
</dbReference>
<dbReference type="OrthoDB" id="9766729at2"/>
<dbReference type="InterPro" id="IPR001821">
    <property type="entry name" value="NiFe_hydrogenase_ssu"/>
</dbReference>
<organism evidence="16 17">
    <name type="scientific">Nautilia profundicola (strain ATCC BAA-1463 / DSM 18972 / AmH)</name>
    <dbReference type="NCBI Taxonomy" id="598659"/>
    <lineage>
        <taxon>Bacteria</taxon>
        <taxon>Pseudomonadati</taxon>
        <taxon>Campylobacterota</taxon>
        <taxon>Epsilonproteobacteria</taxon>
        <taxon>Nautiliales</taxon>
        <taxon>Nautiliaceae</taxon>
        <taxon>Nautilia</taxon>
    </lineage>
</organism>
<evidence type="ECO:0000313" key="16">
    <source>
        <dbReference type="EMBL" id="ACM93406.1"/>
    </source>
</evidence>
<feature type="binding site" evidence="13">
    <location>
        <position position="220"/>
    </location>
    <ligand>
        <name>[4Fe-4S] cluster</name>
        <dbReference type="ChEBI" id="CHEBI:49883"/>
        <label>2</label>
    </ligand>
</feature>
<dbReference type="Pfam" id="PF14720">
    <property type="entry name" value="NiFe_hyd_SSU_C"/>
    <property type="match status" value="1"/>
</dbReference>
<evidence type="ECO:0000256" key="5">
    <source>
        <dbReference type="ARBA" id="ARBA00011771"/>
    </source>
</evidence>
<dbReference type="GO" id="GO:0009061">
    <property type="term" value="P:anaerobic respiration"/>
    <property type="evidence" value="ECO:0007669"/>
    <property type="project" value="TreeGrafter"/>
</dbReference>
<dbReference type="GO" id="GO:0044569">
    <property type="term" value="C:[Ni-Fe] hydrogenase complex"/>
    <property type="evidence" value="ECO:0007669"/>
    <property type="project" value="TreeGrafter"/>
</dbReference>
<name>B9L9V0_NAUPA</name>
<evidence type="ECO:0000256" key="9">
    <source>
        <dbReference type="ARBA" id="ARBA00023002"/>
    </source>
</evidence>
<dbReference type="PRINTS" id="PR00614">
    <property type="entry name" value="NIHGNASESMLL"/>
</dbReference>
<dbReference type="InterPro" id="IPR037148">
    <property type="entry name" value="NiFe-Hase_small_C_sf"/>
</dbReference>
<feature type="binding site" evidence="13">
    <location>
        <position position="141"/>
    </location>
    <ligand>
        <name>[4Fe-4S] cluster</name>
        <dbReference type="ChEBI" id="CHEBI:49883"/>
        <label>1</label>
    </ligand>
</feature>
<feature type="domain" description="Cytochrome-c3 hydrogenase C-terminal" evidence="15">
    <location>
        <begin position="212"/>
        <end position="285"/>
    </location>
</feature>
<feature type="binding site" evidence="13">
    <location>
        <position position="240"/>
    </location>
    <ligand>
        <name>[4Fe-4S] cluster</name>
        <dbReference type="ChEBI" id="CHEBI:49883"/>
        <label>2</label>
    </ligand>
</feature>
<keyword evidence="9" id="KW-0560">Oxidoreductase</keyword>
<keyword evidence="10 13" id="KW-0408">Iron</keyword>
<dbReference type="Proteomes" id="UP000000448">
    <property type="component" value="Chromosome"/>
</dbReference>
<comment type="subcellular location">
    <subcellularLocation>
        <location evidence="3">Cell envelope</location>
    </subcellularLocation>
</comment>
<dbReference type="Gene3D" id="3.40.50.700">
    <property type="entry name" value="NADH:ubiquinone oxidoreductase-like, 20kDa subunit"/>
    <property type="match status" value="1"/>
</dbReference>
<comment type="cofactor">
    <cofactor evidence="1">
        <name>[3Fe-4S] cluster</name>
        <dbReference type="ChEBI" id="CHEBI:21137"/>
    </cofactor>
</comment>
<dbReference type="Pfam" id="PF01058">
    <property type="entry name" value="Oxidored_q6"/>
    <property type="match status" value="1"/>
</dbReference>
<evidence type="ECO:0000256" key="7">
    <source>
        <dbReference type="ARBA" id="ARBA00022723"/>
    </source>
</evidence>
<dbReference type="SUPFAM" id="SSF56770">
    <property type="entry name" value="HydA/Nqo6-like"/>
    <property type="match status" value="1"/>
</dbReference>
<dbReference type="AlphaFoldDB" id="B9L9V0"/>
<dbReference type="Gene3D" id="4.10.480.10">
    <property type="entry name" value="Cytochrome-c3 hydrogenase, C-terminal domain"/>
    <property type="match status" value="1"/>
</dbReference>
<accession>B9L9V0</accession>
<evidence type="ECO:0000313" key="17">
    <source>
        <dbReference type="Proteomes" id="UP000000448"/>
    </source>
</evidence>
<dbReference type="STRING" id="598659.NAMH_1008"/>
<feature type="binding site" evidence="13">
    <location>
        <position position="255"/>
    </location>
    <ligand>
        <name>[3Fe-4S] cluster</name>
        <dbReference type="ChEBI" id="CHEBI:21137"/>
    </ligand>
</feature>
<sequence>MDRREFLKNVHNLLVAIGGSSFFTMEELEAFDETDDRPDIIWLQALSCDGCSVNFLNAEIPVTEILNRFANIVFHPTIMASDGKEAMDILMNYKSDNMILVVEGAIPTAMPHACMMGEMFVNDIILKKAKEAKAIVAAGTCATFAGICDMKNMYTKAGSVKYFLETNNINTPVVNLPTCPMKPKHLLYTLFYYIKHKSLPPLDMSHRPIKFFSNTIHERCIYYNDYQQNIFAKKIGDRGCLFKLGCQGPVTKNDCVKSTGEYDKYNCIKSGHPCVGCGSENFPRTIMFKRSDDKREIEKYKTFKRI</sequence>
<dbReference type="PIRSF" id="PIRSF000310">
    <property type="entry name" value="NiFe_hyd_ssu"/>
    <property type="match status" value="1"/>
</dbReference>
<dbReference type="InterPro" id="IPR027394">
    <property type="entry name" value="Cytochrome-c3_hydrogenase_C"/>
</dbReference>
<comment type="cofactor">
    <cofactor evidence="2">
        <name>[4Fe-4S] cluster</name>
        <dbReference type="ChEBI" id="CHEBI:49883"/>
    </cofactor>
</comment>
<comment type="similarity">
    <text evidence="4">Belongs to the [NiFe]/[NiFeSe] hydrogenase small subunit family.</text>
</comment>
<evidence type="ECO:0000256" key="8">
    <source>
        <dbReference type="ARBA" id="ARBA00022729"/>
    </source>
</evidence>
<evidence type="ECO:0000256" key="12">
    <source>
        <dbReference type="ARBA" id="ARBA00023291"/>
    </source>
</evidence>
<evidence type="ECO:0000259" key="14">
    <source>
        <dbReference type="Pfam" id="PF01058"/>
    </source>
</evidence>
<feature type="binding site" evidence="13">
    <location>
        <position position="246"/>
    </location>
    <ligand>
        <name>[4Fe-4S] cluster</name>
        <dbReference type="ChEBI" id="CHEBI:49883"/>
        <label>2</label>
    </ligand>
</feature>
<feature type="binding site" evidence="13">
    <location>
        <position position="277"/>
    </location>
    <ligand>
        <name>[3Fe-4S] cluster</name>
        <dbReference type="ChEBI" id="CHEBI:21137"/>
    </ligand>
</feature>
<keyword evidence="8" id="KW-0732">Signal</keyword>
<feature type="binding site" evidence="13">
    <location>
        <position position="48"/>
    </location>
    <ligand>
        <name>[4Fe-4S] cluster</name>
        <dbReference type="ChEBI" id="CHEBI:49883"/>
        <label>1</label>
    </ligand>
</feature>
<dbReference type="GO" id="GO:0008901">
    <property type="term" value="F:ferredoxin hydrogenase activity"/>
    <property type="evidence" value="ECO:0007669"/>
    <property type="project" value="InterPro"/>
</dbReference>
<dbReference type="GO" id="GO:0046872">
    <property type="term" value="F:metal ion binding"/>
    <property type="evidence" value="ECO:0007669"/>
    <property type="project" value="UniProtKB-KW"/>
</dbReference>
<dbReference type="RefSeq" id="WP_015902458.1">
    <property type="nucleotide sequence ID" value="NC_012115.1"/>
</dbReference>
<evidence type="ECO:0000256" key="3">
    <source>
        <dbReference type="ARBA" id="ARBA00004196"/>
    </source>
</evidence>
<evidence type="ECO:0000256" key="1">
    <source>
        <dbReference type="ARBA" id="ARBA00001927"/>
    </source>
</evidence>
<keyword evidence="12 13" id="KW-0003">3Fe-4S</keyword>
<dbReference type="GO" id="GO:0016020">
    <property type="term" value="C:membrane"/>
    <property type="evidence" value="ECO:0007669"/>
    <property type="project" value="TreeGrafter"/>
</dbReference>
<dbReference type="PANTHER" id="PTHR30013:SF7">
    <property type="entry name" value="HYDROGENASE-2 SMALL CHAIN"/>
    <property type="match status" value="1"/>
</dbReference>
<evidence type="ECO:0000256" key="10">
    <source>
        <dbReference type="ARBA" id="ARBA00023004"/>
    </source>
</evidence>
<dbReference type="eggNOG" id="COG1740">
    <property type="taxonomic scope" value="Bacteria"/>
</dbReference>
<evidence type="ECO:0000256" key="11">
    <source>
        <dbReference type="ARBA" id="ARBA00023014"/>
    </source>
</evidence>
<keyword evidence="11 13" id="KW-0411">Iron-sulfur</keyword>
<reference evidence="16 17" key="1">
    <citation type="journal article" date="2009" name="PLoS Genet.">
        <title>Adaptations to submarine hydrothermal environments exemplified by the genome of Nautilia profundicola.</title>
        <authorList>
            <person name="Campbell B.J."/>
            <person name="Smith J.L."/>
            <person name="Hanson T.E."/>
            <person name="Klotz M.G."/>
            <person name="Stein L.Y."/>
            <person name="Lee C.K."/>
            <person name="Wu D."/>
            <person name="Robinson J.M."/>
            <person name="Khouri H.M."/>
            <person name="Eisen J.A."/>
            <person name="Cary S.C."/>
        </authorList>
    </citation>
    <scope>NUCLEOTIDE SEQUENCE [LARGE SCALE GENOMIC DNA]</scope>
    <source>
        <strain evidence="17">ATCC BAA-1463 / DSM 18972 / AmH</strain>
    </source>
</reference>
<dbReference type="InterPro" id="IPR037024">
    <property type="entry name" value="NiFe_Hase_small_N_sf"/>
</dbReference>
<keyword evidence="7 13" id="KW-0479">Metal-binding</keyword>
<dbReference type="EMBL" id="CP001279">
    <property type="protein sequence ID" value="ACM93406.1"/>
    <property type="molecule type" value="Genomic_DNA"/>
</dbReference>
<feature type="domain" description="NADH:ubiquinone oxidoreductase-like 20kDa subunit" evidence="14">
    <location>
        <begin position="48"/>
        <end position="191"/>
    </location>
</feature>
<gene>
    <name evidence="16" type="ordered locus">NAMH_1008</name>
</gene>
<feature type="binding site" evidence="13">
    <location>
        <position position="51"/>
    </location>
    <ligand>
        <name>[4Fe-4S] cluster</name>
        <dbReference type="ChEBI" id="CHEBI:49883"/>
        <label>1</label>
    </ligand>
</feature>
<keyword evidence="6 13" id="KW-0004">4Fe-4S</keyword>
<keyword evidence="17" id="KW-1185">Reference proteome</keyword>
<feature type="binding site" evidence="13">
    <location>
        <position position="274"/>
    </location>
    <ligand>
        <name>[3Fe-4S] cluster</name>
        <dbReference type="ChEBI" id="CHEBI:21137"/>
    </ligand>
</feature>
<feature type="binding site" evidence="13">
    <location>
        <position position="179"/>
    </location>
    <ligand>
        <name>[4Fe-4S] cluster</name>
        <dbReference type="ChEBI" id="CHEBI:49883"/>
        <label>1</label>
    </ligand>
</feature>
<evidence type="ECO:0000256" key="13">
    <source>
        <dbReference type="PIRSR" id="PIRSR000310-1"/>
    </source>
</evidence>
<dbReference type="GO" id="GO:0051538">
    <property type="term" value="F:3 iron, 4 sulfur cluster binding"/>
    <property type="evidence" value="ECO:0007669"/>
    <property type="project" value="UniProtKB-KW"/>
</dbReference>
<feature type="binding site" evidence="13">
    <location>
        <position position="217"/>
    </location>
    <ligand>
        <name>[4Fe-4S] cluster</name>
        <dbReference type="ChEBI" id="CHEBI:49883"/>
        <label>2</label>
    </ligand>
</feature>
<dbReference type="KEGG" id="nam:NAMH_1008"/>
<dbReference type="GO" id="GO:0009375">
    <property type="term" value="C:ferredoxin hydrogenase complex"/>
    <property type="evidence" value="ECO:0007669"/>
    <property type="project" value="InterPro"/>
</dbReference>
<evidence type="ECO:0000256" key="2">
    <source>
        <dbReference type="ARBA" id="ARBA00001966"/>
    </source>
</evidence>
<dbReference type="GO" id="GO:0030313">
    <property type="term" value="C:cell envelope"/>
    <property type="evidence" value="ECO:0007669"/>
    <property type="project" value="UniProtKB-SubCell"/>
</dbReference>
<dbReference type="InterPro" id="IPR006137">
    <property type="entry name" value="NADH_UbQ_OxRdtase-like_20kDa"/>
</dbReference>
<dbReference type="PANTHER" id="PTHR30013">
    <property type="entry name" value="NIFE / NIFESE HYDROGENASE SMALL SUBUNIT FAMILY MEMBER"/>
    <property type="match status" value="1"/>
</dbReference>
<dbReference type="GO" id="GO:0051539">
    <property type="term" value="F:4 iron, 4 sulfur cluster binding"/>
    <property type="evidence" value="ECO:0007669"/>
    <property type="project" value="UniProtKB-KW"/>
</dbReference>
<protein>
    <submittedName>
        <fullName evidence="16">Hydrogenase</fullName>
    </submittedName>
</protein>